<proteinExistence type="predicted"/>
<dbReference type="SUPFAM" id="SSF47413">
    <property type="entry name" value="lambda repressor-like DNA-binding domains"/>
    <property type="match status" value="1"/>
</dbReference>
<evidence type="ECO:0000313" key="2">
    <source>
        <dbReference type="EMBL" id="SPE19584.1"/>
    </source>
</evidence>
<dbReference type="CDD" id="cd00093">
    <property type="entry name" value="HTH_XRE"/>
    <property type="match status" value="1"/>
</dbReference>
<gene>
    <name evidence="2" type="primary">immR_1</name>
    <name evidence="2" type="ORF">LAS9267_00551</name>
</gene>
<sequence length="287" mass="32512">MLIGQRLKQFRLGAGYSQQTLADKLNVSRQVISKWETDKSVPDLNLLVGLAQLYNVSLNELLDVETVTKSGSLLTRLRQHWHLSETEETVPLSALGQLIQKPERYYVDLRQQFSETLTDVAVIRDGQTMPTHWRQTRTPYLITLAPHQISLKQTDYLKVMPTKMVKQLATTVIRAVHYAVFQTAGPAAGIGGLPGIGHAYRAIVTIDTKQSLVPYYVTNQDFYQLAKVLKAYAQEEHIQFDDSMGLLPFFMAHDTTACYDYLETHYSELAKKVGFPTESAGQAVYRW</sequence>
<dbReference type="PANTHER" id="PTHR46558:SF13">
    <property type="entry name" value="HTH-TYPE TRANSCRIPTIONAL REGULATOR IMMR"/>
    <property type="match status" value="1"/>
</dbReference>
<dbReference type="PROSITE" id="PS50943">
    <property type="entry name" value="HTH_CROC1"/>
    <property type="match status" value="1"/>
</dbReference>
<dbReference type="RefSeq" id="WP_025016370.1">
    <property type="nucleotide sequence ID" value="NZ_BJLN01000002.1"/>
</dbReference>
<organism evidence="2 3">
    <name type="scientific">Latilactobacillus sakei</name>
    <name type="common">Lactobacillus sakei</name>
    <dbReference type="NCBI Taxonomy" id="1599"/>
    <lineage>
        <taxon>Bacteria</taxon>
        <taxon>Bacillati</taxon>
        <taxon>Bacillota</taxon>
        <taxon>Bacilli</taxon>
        <taxon>Lactobacillales</taxon>
        <taxon>Lactobacillaceae</taxon>
        <taxon>Latilactobacillus</taxon>
    </lineage>
</organism>
<dbReference type="GO" id="GO:0003677">
    <property type="term" value="F:DNA binding"/>
    <property type="evidence" value="ECO:0007669"/>
    <property type="project" value="UniProtKB-KW"/>
</dbReference>
<dbReference type="InterPro" id="IPR001387">
    <property type="entry name" value="Cro/C1-type_HTH"/>
</dbReference>
<dbReference type="GeneID" id="57132237"/>
<accession>A0A9N7J1J6</accession>
<reference evidence="2 3" key="1">
    <citation type="submission" date="2018-02" db="EMBL/GenBank/DDBJ databases">
        <authorList>
            <person name="Rodrigo-Torres L."/>
            <person name="Arahal R. D."/>
            <person name="Lucena T."/>
        </authorList>
    </citation>
    <scope>NUCLEOTIDE SEQUENCE [LARGE SCALE GENOMIC DNA]</scope>
    <source>
        <strain evidence="2 3">CECT 9267</strain>
    </source>
</reference>
<dbReference type="InterPro" id="IPR010982">
    <property type="entry name" value="Lambda_DNA-bd_dom_sf"/>
</dbReference>
<comment type="caution">
    <text evidence="2">The sequence shown here is derived from an EMBL/GenBank/DDBJ whole genome shotgun (WGS) entry which is preliminary data.</text>
</comment>
<keyword evidence="1" id="KW-0238">DNA-binding</keyword>
<evidence type="ECO:0000313" key="3">
    <source>
        <dbReference type="Proteomes" id="UP000239650"/>
    </source>
</evidence>
<evidence type="ECO:0000256" key="1">
    <source>
        <dbReference type="ARBA" id="ARBA00023125"/>
    </source>
</evidence>
<dbReference type="EMBL" id="OKRC01000002">
    <property type="protein sequence ID" value="SPE19584.1"/>
    <property type="molecule type" value="Genomic_DNA"/>
</dbReference>
<dbReference type="PANTHER" id="PTHR46558">
    <property type="entry name" value="TRACRIPTIONAL REGULATORY PROTEIN-RELATED-RELATED"/>
    <property type="match status" value="1"/>
</dbReference>
<dbReference type="Gene3D" id="1.10.260.40">
    <property type="entry name" value="lambda repressor-like DNA-binding domains"/>
    <property type="match status" value="1"/>
</dbReference>
<dbReference type="Proteomes" id="UP000239650">
    <property type="component" value="Unassembled WGS sequence"/>
</dbReference>
<dbReference type="SMART" id="SM00530">
    <property type="entry name" value="HTH_XRE"/>
    <property type="match status" value="1"/>
</dbReference>
<protein>
    <submittedName>
        <fullName evidence="2">HTH-type transcriptional regulator ImmR</fullName>
    </submittedName>
</protein>
<dbReference type="AlphaFoldDB" id="A0A9N7J1J6"/>
<dbReference type="Pfam" id="PF01381">
    <property type="entry name" value="HTH_3"/>
    <property type="match status" value="1"/>
</dbReference>
<name>A0A9N7J1J6_LATSK</name>